<dbReference type="PANTHER" id="PTHR33721:SF1">
    <property type="entry name" value="TRANSMEMBRANE PROTEIN 255A"/>
    <property type="match status" value="1"/>
</dbReference>
<keyword evidence="3 9" id="KW-0812">Transmembrane</keyword>
<keyword evidence="5 9" id="KW-0472">Membrane</keyword>
<keyword evidence="4 9" id="KW-1133">Transmembrane helix</keyword>
<proteinExistence type="inferred from homology"/>
<keyword evidence="11" id="KW-1185">Reference proteome</keyword>
<sequence length="312" mass="34233">MCIYMILALGCGSFKRRKRNSIIVTTLLFIVSILVLTIGLAATTRTKNITVGGYYPGVILGFGSFLGIIGAHLIENKRQMLVGSIVFITFGVVAAFCCAIVDGVFATRHIDLRPLYAGRCKYYTSTTSFDRDVNCLTASRVSCNLRVKSGTCYCCELYNCGDRIELMGGYHEYTDVRSCQDVVHLYHLLWSATILNIVALFLGIVTAAVLGGFKDMTPTLAPDSCVPDRPPAPARREGPPLTASYNSYYNNGAPCLPPYTTYDLHGCRLFPNSLGLSDDSQSEASYLWPTQGPPRYSASYYPPDEKPPPYSP</sequence>
<evidence type="ECO:0000256" key="7">
    <source>
        <dbReference type="ARBA" id="ARBA00041817"/>
    </source>
</evidence>
<feature type="transmembrane region" description="Helical" evidence="9">
    <location>
        <begin position="21"/>
        <end position="42"/>
    </location>
</feature>
<evidence type="ECO:0000313" key="11">
    <source>
        <dbReference type="Proteomes" id="UP001221898"/>
    </source>
</evidence>
<dbReference type="EMBL" id="JAINUG010000068">
    <property type="protein sequence ID" value="KAJ8401775.1"/>
    <property type="molecule type" value="Genomic_DNA"/>
</dbReference>
<comment type="caution">
    <text evidence="10">The sequence shown here is derived from an EMBL/GenBank/DDBJ whole genome shotgun (WGS) entry which is preliminary data.</text>
</comment>
<dbReference type="GO" id="GO:0016020">
    <property type="term" value="C:membrane"/>
    <property type="evidence" value="ECO:0007669"/>
    <property type="project" value="UniProtKB-SubCell"/>
</dbReference>
<evidence type="ECO:0000256" key="1">
    <source>
        <dbReference type="ARBA" id="ARBA00004141"/>
    </source>
</evidence>
<protein>
    <recommendedName>
        <fullName evidence="6">Transmembrane protein 255A</fullName>
    </recommendedName>
    <alternativeName>
        <fullName evidence="7">Protein FAM70A</fullName>
    </alternativeName>
</protein>
<dbReference type="AlphaFoldDB" id="A0AAD7WM56"/>
<evidence type="ECO:0000256" key="9">
    <source>
        <dbReference type="SAM" id="Phobius"/>
    </source>
</evidence>
<evidence type="ECO:0000256" key="3">
    <source>
        <dbReference type="ARBA" id="ARBA00022692"/>
    </source>
</evidence>
<gene>
    <name evidence="10" type="ORF">AAFF_G00377460</name>
</gene>
<comment type="similarity">
    <text evidence="2">Belongs to the TMEM255 family.</text>
</comment>
<name>A0AAD7WM56_9TELE</name>
<evidence type="ECO:0000256" key="6">
    <source>
        <dbReference type="ARBA" id="ARBA00039451"/>
    </source>
</evidence>
<feature type="transmembrane region" description="Helical" evidence="9">
    <location>
        <begin position="188"/>
        <end position="210"/>
    </location>
</feature>
<feature type="transmembrane region" description="Helical" evidence="9">
    <location>
        <begin position="81"/>
        <end position="106"/>
    </location>
</feature>
<comment type="subcellular location">
    <subcellularLocation>
        <location evidence="1">Membrane</location>
        <topology evidence="1">Multi-pass membrane protein</topology>
    </subcellularLocation>
</comment>
<feature type="region of interest" description="Disordered" evidence="8">
    <location>
        <begin position="278"/>
        <end position="312"/>
    </location>
</feature>
<evidence type="ECO:0000256" key="2">
    <source>
        <dbReference type="ARBA" id="ARBA00007903"/>
    </source>
</evidence>
<dbReference type="InterPro" id="IPR028014">
    <property type="entry name" value="TMEM255"/>
</dbReference>
<organism evidence="10 11">
    <name type="scientific">Aldrovandia affinis</name>
    <dbReference type="NCBI Taxonomy" id="143900"/>
    <lineage>
        <taxon>Eukaryota</taxon>
        <taxon>Metazoa</taxon>
        <taxon>Chordata</taxon>
        <taxon>Craniata</taxon>
        <taxon>Vertebrata</taxon>
        <taxon>Euteleostomi</taxon>
        <taxon>Actinopterygii</taxon>
        <taxon>Neopterygii</taxon>
        <taxon>Teleostei</taxon>
        <taxon>Notacanthiformes</taxon>
        <taxon>Halosauridae</taxon>
        <taxon>Aldrovandia</taxon>
    </lineage>
</organism>
<accession>A0AAD7WM56</accession>
<dbReference type="Pfam" id="PF14967">
    <property type="entry name" value="FAM70"/>
    <property type="match status" value="1"/>
</dbReference>
<evidence type="ECO:0000313" key="10">
    <source>
        <dbReference type="EMBL" id="KAJ8401775.1"/>
    </source>
</evidence>
<feature type="compositionally biased region" description="Basic and acidic residues" evidence="8">
    <location>
        <begin position="303"/>
        <end position="312"/>
    </location>
</feature>
<evidence type="ECO:0000256" key="4">
    <source>
        <dbReference type="ARBA" id="ARBA00022989"/>
    </source>
</evidence>
<evidence type="ECO:0000256" key="8">
    <source>
        <dbReference type="SAM" id="MobiDB-lite"/>
    </source>
</evidence>
<dbReference type="Proteomes" id="UP001221898">
    <property type="component" value="Unassembled WGS sequence"/>
</dbReference>
<feature type="transmembrane region" description="Helical" evidence="9">
    <location>
        <begin position="54"/>
        <end position="74"/>
    </location>
</feature>
<evidence type="ECO:0000256" key="5">
    <source>
        <dbReference type="ARBA" id="ARBA00023136"/>
    </source>
</evidence>
<reference evidence="10" key="1">
    <citation type="journal article" date="2023" name="Science">
        <title>Genome structures resolve the early diversification of teleost fishes.</title>
        <authorList>
            <person name="Parey E."/>
            <person name="Louis A."/>
            <person name="Montfort J."/>
            <person name="Bouchez O."/>
            <person name="Roques C."/>
            <person name="Iampietro C."/>
            <person name="Lluch J."/>
            <person name="Castinel A."/>
            <person name="Donnadieu C."/>
            <person name="Desvignes T."/>
            <person name="Floi Bucao C."/>
            <person name="Jouanno E."/>
            <person name="Wen M."/>
            <person name="Mejri S."/>
            <person name="Dirks R."/>
            <person name="Jansen H."/>
            <person name="Henkel C."/>
            <person name="Chen W.J."/>
            <person name="Zahm M."/>
            <person name="Cabau C."/>
            <person name="Klopp C."/>
            <person name="Thompson A.W."/>
            <person name="Robinson-Rechavi M."/>
            <person name="Braasch I."/>
            <person name="Lecointre G."/>
            <person name="Bobe J."/>
            <person name="Postlethwait J.H."/>
            <person name="Berthelot C."/>
            <person name="Roest Crollius H."/>
            <person name="Guiguen Y."/>
        </authorList>
    </citation>
    <scope>NUCLEOTIDE SEQUENCE</scope>
    <source>
        <strain evidence="10">NC1722</strain>
    </source>
</reference>
<dbReference type="PANTHER" id="PTHR33721">
    <property type="entry name" value="TRANSMEMBRANE PROTEIN 255B-LIKE"/>
    <property type="match status" value="1"/>
</dbReference>